<protein>
    <submittedName>
        <fullName evidence="1">Uncharacterized protein</fullName>
    </submittedName>
</protein>
<dbReference type="EMBL" id="JAGUCO010000027">
    <property type="protein sequence ID" value="MBS2100679.1"/>
    <property type="molecule type" value="Genomic_DNA"/>
</dbReference>
<comment type="caution">
    <text evidence="1">The sequence shown here is derived from an EMBL/GenBank/DDBJ whole genome shotgun (WGS) entry which is preliminary data.</text>
</comment>
<keyword evidence="2" id="KW-1185">Reference proteome</keyword>
<gene>
    <name evidence="1" type="ORF">KEM10_20500</name>
</gene>
<dbReference type="Proteomes" id="UP000708576">
    <property type="component" value="Unassembled WGS sequence"/>
</dbReference>
<organism evidence="1 2">
    <name type="scientific">Carboxylicivirga linearis</name>
    <dbReference type="NCBI Taxonomy" id="1628157"/>
    <lineage>
        <taxon>Bacteria</taxon>
        <taxon>Pseudomonadati</taxon>
        <taxon>Bacteroidota</taxon>
        <taxon>Bacteroidia</taxon>
        <taxon>Marinilabiliales</taxon>
        <taxon>Marinilabiliaceae</taxon>
        <taxon>Carboxylicivirga</taxon>
    </lineage>
</organism>
<evidence type="ECO:0000313" key="2">
    <source>
        <dbReference type="Proteomes" id="UP000708576"/>
    </source>
</evidence>
<proteinExistence type="predicted"/>
<evidence type="ECO:0000313" key="1">
    <source>
        <dbReference type="EMBL" id="MBS2100679.1"/>
    </source>
</evidence>
<accession>A0ABS5K0M6</accession>
<sequence>MNFQKVKTRKESLLFPIIWMDAKSNPQHFFDENKKIVSFDKLEKVKAFLRKERPLLCRIGLKKFPKVGYVKSVSKTDYNILE</sequence>
<dbReference type="RefSeq" id="WP_212218999.1">
    <property type="nucleotide sequence ID" value="NZ_JAGUCO010000027.1"/>
</dbReference>
<name>A0ABS5K0M6_9BACT</name>
<reference evidence="1 2" key="1">
    <citation type="journal article" date="2015" name="Int. J. Syst. Evol. Microbiol.">
        <title>Carboxylicivirga linearis sp. nov., isolated from a sea cucumber culture pond.</title>
        <authorList>
            <person name="Wang F.Q."/>
            <person name="Zhou Y.X."/>
            <person name="Lin X.Z."/>
            <person name="Chen G.J."/>
            <person name="Du Z.J."/>
        </authorList>
    </citation>
    <scope>NUCLEOTIDE SEQUENCE [LARGE SCALE GENOMIC DNA]</scope>
    <source>
        <strain evidence="1 2">FB218</strain>
    </source>
</reference>